<dbReference type="GO" id="GO:0008444">
    <property type="term" value="F:CDP-diacylglycerol-glycerol-3-phosphate 3-phosphatidyltransferase activity"/>
    <property type="evidence" value="ECO:0007669"/>
    <property type="project" value="UniProtKB-EC"/>
</dbReference>
<dbReference type="PIRSF" id="PIRSF000847">
    <property type="entry name" value="Phos_ph_gly_syn"/>
    <property type="match status" value="1"/>
</dbReference>
<keyword evidence="10" id="KW-1208">Phospholipid metabolism</keyword>
<feature type="transmembrane region" description="Helical" evidence="11">
    <location>
        <begin position="132"/>
        <end position="151"/>
    </location>
</feature>
<evidence type="ECO:0000256" key="2">
    <source>
        <dbReference type="ARBA" id="ARBA00010441"/>
    </source>
</evidence>
<dbReference type="GO" id="GO:0016020">
    <property type="term" value="C:membrane"/>
    <property type="evidence" value="ECO:0007669"/>
    <property type="project" value="UniProtKB-SubCell"/>
</dbReference>
<dbReference type="NCBIfam" id="TIGR00560">
    <property type="entry name" value="pgsA"/>
    <property type="match status" value="1"/>
</dbReference>
<evidence type="ECO:0000256" key="6">
    <source>
        <dbReference type="ARBA" id="ARBA00022989"/>
    </source>
</evidence>
<accession>A0A3B0R7Q6</accession>
<name>A0A3B0R7Q6_9ZZZZ</name>
<keyword evidence="7" id="KW-0443">Lipid metabolism</keyword>
<dbReference type="Gene3D" id="1.20.120.1760">
    <property type="match status" value="1"/>
</dbReference>
<feature type="transmembrane region" description="Helical" evidence="11">
    <location>
        <begin position="7"/>
        <end position="29"/>
    </location>
</feature>
<dbReference type="GO" id="GO:0046474">
    <property type="term" value="P:glycerophospholipid biosynthetic process"/>
    <property type="evidence" value="ECO:0007669"/>
    <property type="project" value="TreeGrafter"/>
</dbReference>
<dbReference type="InterPro" id="IPR000462">
    <property type="entry name" value="CDP-OH_P_trans"/>
</dbReference>
<gene>
    <name evidence="12" type="ORF">MNBD_ALPHA06-1771</name>
</gene>
<evidence type="ECO:0000256" key="3">
    <source>
        <dbReference type="ARBA" id="ARBA00022516"/>
    </source>
</evidence>
<evidence type="ECO:0000256" key="8">
    <source>
        <dbReference type="ARBA" id="ARBA00023136"/>
    </source>
</evidence>
<proteinExistence type="inferred from homology"/>
<organism evidence="12">
    <name type="scientific">hydrothermal vent metagenome</name>
    <dbReference type="NCBI Taxonomy" id="652676"/>
    <lineage>
        <taxon>unclassified sequences</taxon>
        <taxon>metagenomes</taxon>
        <taxon>ecological metagenomes</taxon>
    </lineage>
</organism>
<evidence type="ECO:0000256" key="4">
    <source>
        <dbReference type="ARBA" id="ARBA00022679"/>
    </source>
</evidence>
<dbReference type="PANTHER" id="PTHR14269">
    <property type="entry name" value="CDP-DIACYLGLYCEROL--GLYCEROL-3-PHOSPHATE 3-PHOSPHATIDYLTRANSFERASE-RELATED"/>
    <property type="match status" value="1"/>
</dbReference>
<dbReference type="InterPro" id="IPR048254">
    <property type="entry name" value="CDP_ALCOHOL_P_TRANSF_CS"/>
</dbReference>
<keyword evidence="3" id="KW-0444">Lipid biosynthesis</keyword>
<keyword evidence="4 12" id="KW-0808">Transferase</keyword>
<keyword evidence="5 11" id="KW-0812">Transmembrane</keyword>
<dbReference type="InterPro" id="IPR004570">
    <property type="entry name" value="Phosphatidylglycerol_P_synth"/>
</dbReference>
<comment type="similarity">
    <text evidence="2">Belongs to the CDP-alcohol phosphatidyltransferase class-I family.</text>
</comment>
<evidence type="ECO:0000256" key="7">
    <source>
        <dbReference type="ARBA" id="ARBA00023098"/>
    </source>
</evidence>
<dbReference type="EMBL" id="UOEE01000087">
    <property type="protein sequence ID" value="VAV89374.1"/>
    <property type="molecule type" value="Genomic_DNA"/>
</dbReference>
<dbReference type="InterPro" id="IPR050324">
    <property type="entry name" value="CDP-alcohol_PTase-I"/>
</dbReference>
<evidence type="ECO:0000256" key="11">
    <source>
        <dbReference type="SAM" id="Phobius"/>
    </source>
</evidence>
<sequence>MSDNQNIITLPNILTVSRVGLGLVMFWMLSNNPTSWAWILVLLAVLGELTDLADGFLARKFNMSSQLGAALDPLCDSLYRLTVFLGFAAAGWIPLWMVLPFAFRDIIVSYARIAAASRGVSVGARWSGKAKAVVQGVAQIAVLVLFAFGLLGSWASWLVGAAIIMTLISLVDYVNGFATST</sequence>
<dbReference type="EC" id="2.7.8.5" evidence="12"/>
<evidence type="ECO:0000256" key="1">
    <source>
        <dbReference type="ARBA" id="ARBA00004141"/>
    </source>
</evidence>
<feature type="transmembrane region" description="Helical" evidence="11">
    <location>
        <begin position="78"/>
        <end position="95"/>
    </location>
</feature>
<dbReference type="PANTHER" id="PTHR14269:SF11">
    <property type="entry name" value="CDP-DIACYLGLYCEROL--GLYCEROL-3-PHOSPHATE 3-PHOSPHATIDYLTRANSFERASE"/>
    <property type="match status" value="1"/>
</dbReference>
<evidence type="ECO:0000256" key="9">
    <source>
        <dbReference type="ARBA" id="ARBA00023209"/>
    </source>
</evidence>
<keyword evidence="9" id="KW-0594">Phospholipid biosynthesis</keyword>
<reference evidence="12" key="1">
    <citation type="submission" date="2018-06" db="EMBL/GenBank/DDBJ databases">
        <authorList>
            <person name="Zhirakovskaya E."/>
        </authorList>
    </citation>
    <scope>NUCLEOTIDE SEQUENCE</scope>
</reference>
<feature type="transmembrane region" description="Helical" evidence="11">
    <location>
        <begin position="157"/>
        <end position="178"/>
    </location>
</feature>
<keyword evidence="6 11" id="KW-1133">Transmembrane helix</keyword>
<dbReference type="AlphaFoldDB" id="A0A3B0R7Q6"/>
<evidence type="ECO:0000256" key="10">
    <source>
        <dbReference type="ARBA" id="ARBA00023264"/>
    </source>
</evidence>
<dbReference type="PROSITE" id="PS00379">
    <property type="entry name" value="CDP_ALCOHOL_P_TRANSF"/>
    <property type="match status" value="1"/>
</dbReference>
<evidence type="ECO:0000313" key="12">
    <source>
        <dbReference type="EMBL" id="VAV89374.1"/>
    </source>
</evidence>
<comment type="subcellular location">
    <subcellularLocation>
        <location evidence="1">Membrane</location>
        <topology evidence="1">Multi-pass membrane protein</topology>
    </subcellularLocation>
</comment>
<evidence type="ECO:0000256" key="5">
    <source>
        <dbReference type="ARBA" id="ARBA00022692"/>
    </source>
</evidence>
<keyword evidence="8 11" id="KW-0472">Membrane</keyword>
<dbReference type="InterPro" id="IPR043130">
    <property type="entry name" value="CDP-OH_PTrfase_TM_dom"/>
</dbReference>
<dbReference type="Pfam" id="PF01066">
    <property type="entry name" value="CDP-OH_P_transf"/>
    <property type="match status" value="1"/>
</dbReference>
<protein>
    <submittedName>
        <fullName evidence="12">CDP-diacylglycerol--glycerol-3-phosphate 3-phosphatidyltransferase</fullName>
        <ecNumber evidence="12">2.7.8.5</ecNumber>
    </submittedName>
</protein>